<keyword evidence="3" id="KW-1185">Reference proteome</keyword>
<accession>A0A8H4W677</accession>
<dbReference type="PANTHER" id="PTHR33112">
    <property type="entry name" value="DOMAIN PROTEIN, PUTATIVE-RELATED"/>
    <property type="match status" value="1"/>
</dbReference>
<dbReference type="AlphaFoldDB" id="A0A8H4W677"/>
<comment type="caution">
    <text evidence="2">The sequence shown here is derived from an EMBL/GenBank/DDBJ whole genome shotgun (WGS) entry which is preliminary data.</text>
</comment>
<dbReference type="Proteomes" id="UP000566819">
    <property type="component" value="Unassembled WGS sequence"/>
</dbReference>
<dbReference type="OrthoDB" id="5125733at2759"/>
<evidence type="ECO:0000313" key="2">
    <source>
        <dbReference type="EMBL" id="KAF4633210.1"/>
    </source>
</evidence>
<name>A0A8H4W677_9HELO</name>
<gene>
    <name evidence="2" type="ORF">G7Y89_g4916</name>
</gene>
<dbReference type="EMBL" id="JAAMPI010000279">
    <property type="protein sequence ID" value="KAF4633210.1"/>
    <property type="molecule type" value="Genomic_DNA"/>
</dbReference>
<protein>
    <recommendedName>
        <fullName evidence="1">Heterokaryon incompatibility domain-containing protein</fullName>
    </recommendedName>
</protein>
<dbReference type="PANTHER" id="PTHR33112:SF10">
    <property type="entry name" value="TOL"/>
    <property type="match status" value="1"/>
</dbReference>
<dbReference type="Pfam" id="PF06985">
    <property type="entry name" value="HET"/>
    <property type="match status" value="1"/>
</dbReference>
<feature type="domain" description="Heterokaryon incompatibility" evidence="1">
    <location>
        <begin position="2"/>
        <end position="92"/>
    </location>
</feature>
<reference evidence="2 3" key="1">
    <citation type="submission" date="2020-03" db="EMBL/GenBank/DDBJ databases">
        <title>Draft Genome Sequence of Cudoniella acicularis.</title>
        <authorList>
            <person name="Buettner E."/>
            <person name="Kellner H."/>
        </authorList>
    </citation>
    <scope>NUCLEOTIDE SEQUENCE [LARGE SCALE GENOMIC DNA]</scope>
    <source>
        <strain evidence="2 3">DSM 108380</strain>
    </source>
</reference>
<sequence>MQGDLEDWQHESTLMGAVYANSSLNIAAADSLDSNTGCFFDRNPPGIYGCKVKATKDKEGLSESIWDVMPEYYALQMISDCPLASRAWVFQERFLAPRTLYFRASELVWECRKSFTSEIFPDSFDNQVLTTPGLSKYWIRGKRGSVAESWSLIIPGFSPGNRTFGSDKLVALSGISRLFATKFAASYIAGLWREELELQLVWYVTCGLTARPKAYRAPTWSWAAIDGDIFQEPTYDGSNMRLYLSIEDVAVKPMIEDQFG</sequence>
<dbReference type="InterPro" id="IPR010730">
    <property type="entry name" value="HET"/>
</dbReference>
<evidence type="ECO:0000313" key="3">
    <source>
        <dbReference type="Proteomes" id="UP000566819"/>
    </source>
</evidence>
<evidence type="ECO:0000259" key="1">
    <source>
        <dbReference type="Pfam" id="PF06985"/>
    </source>
</evidence>
<proteinExistence type="predicted"/>
<organism evidence="2 3">
    <name type="scientific">Cudoniella acicularis</name>
    <dbReference type="NCBI Taxonomy" id="354080"/>
    <lineage>
        <taxon>Eukaryota</taxon>
        <taxon>Fungi</taxon>
        <taxon>Dikarya</taxon>
        <taxon>Ascomycota</taxon>
        <taxon>Pezizomycotina</taxon>
        <taxon>Leotiomycetes</taxon>
        <taxon>Helotiales</taxon>
        <taxon>Tricladiaceae</taxon>
        <taxon>Cudoniella</taxon>
    </lineage>
</organism>